<reference evidence="2 3" key="1">
    <citation type="journal article" date="2023" name="Sci. Data">
        <title>Genome assembly of the Korean intertidal mud-creeper Batillaria attramentaria.</title>
        <authorList>
            <person name="Patra A.K."/>
            <person name="Ho P.T."/>
            <person name="Jun S."/>
            <person name="Lee S.J."/>
            <person name="Kim Y."/>
            <person name="Won Y.J."/>
        </authorList>
    </citation>
    <scope>NUCLEOTIDE SEQUENCE [LARGE SCALE GENOMIC DNA]</scope>
    <source>
        <strain evidence="2">Wonlab-2016</strain>
    </source>
</reference>
<dbReference type="EMBL" id="JACVVK020000107">
    <property type="protein sequence ID" value="KAK7492068.1"/>
    <property type="molecule type" value="Genomic_DNA"/>
</dbReference>
<feature type="non-terminal residue" evidence="2">
    <location>
        <position position="1"/>
    </location>
</feature>
<name>A0ABD0KXP6_9CAEN</name>
<sequence>QSNTQPFINIINTPPRVERYIASKEEGDVKLLRPWSLSTVCQRHQDHMRTYKYKAPDRDLLRGLHRRSRHDEAYNRRLQRKSYSTPLYDPEAIRRSRTVRFEAPRSASTTPQPVVVPEQIEVPQPVWDDETTTLEGELFDFEPAQAREQQQEQVVVVRVREPTTSSDSTLEPVLVNEQPSSWLEEVVPDTPHLDRLCIDATEKPSNEKGDTPDAKPPEPAPQPPPKSPSPQPPPVSNARLEEPEPSSSSSESREPSPVPAASRRATVEPEETAQEQANLASLMSRLSSLQRGSACVGVHSTLQLQGMRCICP</sequence>
<feature type="region of interest" description="Disordered" evidence="1">
    <location>
        <begin position="202"/>
        <end position="276"/>
    </location>
</feature>
<gene>
    <name evidence="2" type="ORF">BaRGS_00016732</name>
</gene>
<evidence type="ECO:0000256" key="1">
    <source>
        <dbReference type="SAM" id="MobiDB-lite"/>
    </source>
</evidence>
<dbReference type="AlphaFoldDB" id="A0ABD0KXP6"/>
<evidence type="ECO:0000313" key="2">
    <source>
        <dbReference type="EMBL" id="KAK7492068.1"/>
    </source>
</evidence>
<comment type="caution">
    <text evidence="2">The sequence shown here is derived from an EMBL/GenBank/DDBJ whole genome shotgun (WGS) entry which is preliminary data.</text>
</comment>
<feature type="compositionally biased region" description="Basic and acidic residues" evidence="1">
    <location>
        <begin position="202"/>
        <end position="216"/>
    </location>
</feature>
<protein>
    <submittedName>
        <fullName evidence="2">Uncharacterized protein</fullName>
    </submittedName>
</protein>
<feature type="compositionally biased region" description="Pro residues" evidence="1">
    <location>
        <begin position="217"/>
        <end position="235"/>
    </location>
</feature>
<proteinExistence type="predicted"/>
<organism evidence="2 3">
    <name type="scientific">Batillaria attramentaria</name>
    <dbReference type="NCBI Taxonomy" id="370345"/>
    <lineage>
        <taxon>Eukaryota</taxon>
        <taxon>Metazoa</taxon>
        <taxon>Spiralia</taxon>
        <taxon>Lophotrochozoa</taxon>
        <taxon>Mollusca</taxon>
        <taxon>Gastropoda</taxon>
        <taxon>Caenogastropoda</taxon>
        <taxon>Sorbeoconcha</taxon>
        <taxon>Cerithioidea</taxon>
        <taxon>Batillariidae</taxon>
        <taxon>Batillaria</taxon>
    </lineage>
</organism>
<keyword evidence="3" id="KW-1185">Reference proteome</keyword>
<evidence type="ECO:0000313" key="3">
    <source>
        <dbReference type="Proteomes" id="UP001519460"/>
    </source>
</evidence>
<accession>A0ABD0KXP6</accession>
<dbReference type="Proteomes" id="UP001519460">
    <property type="component" value="Unassembled WGS sequence"/>
</dbReference>